<accession>A0A1C6YPN1</accession>
<reference evidence="2 3" key="1">
    <citation type="submission" date="2016-08" db="EMBL/GenBank/DDBJ databases">
        <authorList>
            <consortium name="Pathogen Informatics"/>
        </authorList>
    </citation>
    <scope>NUCLEOTIDE SEQUENCE [LARGE SCALE GENOMIC DNA]</scope>
    <source>
        <strain evidence="2 3">DS</strain>
    </source>
</reference>
<proteinExistence type="predicted"/>
<feature type="chain" id="PRO_5008751572" description="Parasitophorous vacuolar protein 2" evidence="1">
    <location>
        <begin position="24"/>
        <end position="449"/>
    </location>
</feature>
<evidence type="ECO:0000313" key="2">
    <source>
        <dbReference type="EMBL" id="SCM25346.1"/>
    </source>
</evidence>
<keyword evidence="1" id="KW-0732">Signal</keyword>
<gene>
    <name evidence="2" type="ORF">PCHDS_000464500</name>
</gene>
<dbReference type="Proteomes" id="UP000507536">
    <property type="component" value="Chromosome 14"/>
</dbReference>
<evidence type="ECO:0000256" key="1">
    <source>
        <dbReference type="SAM" id="SignalP"/>
    </source>
</evidence>
<feature type="signal peptide" evidence="1">
    <location>
        <begin position="1"/>
        <end position="23"/>
    </location>
</feature>
<evidence type="ECO:0008006" key="4">
    <source>
        <dbReference type="Google" id="ProtNLM"/>
    </source>
</evidence>
<dbReference type="AlphaFoldDB" id="A0A1C6YPN1"/>
<evidence type="ECO:0000313" key="3">
    <source>
        <dbReference type="Proteomes" id="UP000507536"/>
    </source>
</evidence>
<name>A0A1C6YPN1_PLACE</name>
<sequence length="449" mass="51270">MAFIKYATTLFIFSSVFLNGLKAENQKKEGKGFRIAHPIKEKFIDLIARQAGYDTNGFVDLSTADHDINNLKIRINKNGDLICNSDNNQAIEIIITNETILKQTKDSIYSELSFIPKSGSNSSSLTKIPIKRPKNGSSSFFSNVNAKDNLPMNSEAYLVCSKENEHVLLVPKYLEKVEFISGPWLVRVSVRVYKDPLRPFGRAFRITIVDGVSVLANKQNSFVWFMPLKSFSEVYNFHMAARDSKNGIYCNLERPANNKTIKLDCPSWDTHYNLYNFNKVLVSFKLGTMLMRNVLLPRIKNMQTDGMELKLHHMLNNPPNDDIHPNIRKNPKASGIADDIDAEKKAILSKLNSVENLHYDINRNGNEAKIMNKALNVIIWSIIGIPNAIYMTKETIKLVSRLKEINREFESARPIYEWTLTQTENNHQPDMALEKKKKIYFQGSNSLNN</sequence>
<organism evidence="2 3">
    <name type="scientific">Plasmodium chabaudi adami</name>
    <dbReference type="NCBI Taxonomy" id="5826"/>
    <lineage>
        <taxon>Eukaryota</taxon>
        <taxon>Sar</taxon>
        <taxon>Alveolata</taxon>
        <taxon>Apicomplexa</taxon>
        <taxon>Aconoidasida</taxon>
        <taxon>Haemosporida</taxon>
        <taxon>Plasmodiidae</taxon>
        <taxon>Plasmodium</taxon>
        <taxon>Plasmodium (Vinckeia)</taxon>
    </lineage>
</organism>
<dbReference type="EMBL" id="LT608194">
    <property type="protein sequence ID" value="SCM25346.1"/>
    <property type="molecule type" value="Genomic_DNA"/>
</dbReference>
<protein>
    <recommendedName>
        <fullName evidence="4">Parasitophorous vacuolar protein 2</fullName>
    </recommendedName>
</protein>